<feature type="domain" description="Response regulatory" evidence="2">
    <location>
        <begin position="4"/>
        <end position="119"/>
    </location>
</feature>
<reference evidence="5" key="1">
    <citation type="submission" date="2023-07" db="EMBL/GenBank/DDBJ databases">
        <title>Zobellia barbeyronii sp. nov., a new marine flavobacterium, isolated from green and red algae.</title>
        <authorList>
            <person name="Nedashkovskaya O.I."/>
            <person name="Otstavnykh N."/>
            <person name="Zhukova N."/>
            <person name="Guzev K."/>
            <person name="Chausova V."/>
            <person name="Tekutyeva L."/>
            <person name="Mikhailov V."/>
            <person name="Isaeva M."/>
        </authorList>
    </citation>
    <scope>NUCLEOTIDE SEQUENCE [LARGE SCALE GENOMIC DNA]</scope>
    <source>
        <strain evidence="5">KMM 6746</strain>
    </source>
</reference>
<comment type="caution">
    <text evidence="4">The sequence shown here is derived from an EMBL/GenBank/DDBJ whole genome shotgun (WGS) entry which is preliminary data.</text>
</comment>
<dbReference type="InterPro" id="IPR011006">
    <property type="entry name" value="CheY-like_superfamily"/>
</dbReference>
<dbReference type="Gene3D" id="3.40.50.2300">
    <property type="match status" value="1"/>
</dbReference>
<dbReference type="PANTHER" id="PTHR37299:SF1">
    <property type="entry name" value="STAGE 0 SPORULATION PROTEIN A HOMOLOG"/>
    <property type="match status" value="1"/>
</dbReference>
<sequence>MEYTYTIIDSDATSNLQLQHYLEEYGDFTCAGLAQNSAEGTNIILKYFPDVVFVNLNENAYEYFHMVMELHQYINDLPIIIGISKNKKYAYEAIKNGFFDYWLKPYNEFEIRKSILRLKKEIPAKTEPQTICLKSYRDFQYINTDDILYLQADNNSTEFVMKDGTINNAYKTLKTFENQLPKNFVRIHQSYIVNTNFISRISYGKSHCTLKQNKMQLPFSKSYRGNIDGLKTLLSKNTISALN</sequence>
<dbReference type="Pfam" id="PF04397">
    <property type="entry name" value="LytTR"/>
    <property type="match status" value="1"/>
</dbReference>
<dbReference type="PANTHER" id="PTHR37299">
    <property type="entry name" value="TRANSCRIPTIONAL REGULATOR-RELATED"/>
    <property type="match status" value="1"/>
</dbReference>
<dbReference type="InterPro" id="IPR046947">
    <property type="entry name" value="LytR-like"/>
</dbReference>
<name>A0ABS5WC29_9FLAO</name>
<evidence type="ECO:0000259" key="3">
    <source>
        <dbReference type="PROSITE" id="PS50930"/>
    </source>
</evidence>
<dbReference type="Proteomes" id="UP000740413">
    <property type="component" value="Unassembled WGS sequence"/>
</dbReference>
<dbReference type="EMBL" id="JACATN010000002">
    <property type="protein sequence ID" value="MBT2160958.1"/>
    <property type="molecule type" value="Genomic_DNA"/>
</dbReference>
<dbReference type="Gene3D" id="2.40.50.1020">
    <property type="entry name" value="LytTr DNA-binding domain"/>
    <property type="match status" value="1"/>
</dbReference>
<dbReference type="PROSITE" id="PS50110">
    <property type="entry name" value="RESPONSE_REGULATORY"/>
    <property type="match status" value="1"/>
</dbReference>
<keyword evidence="5" id="KW-1185">Reference proteome</keyword>
<protein>
    <submittedName>
        <fullName evidence="4">Response regulator transcription factor</fullName>
    </submittedName>
</protein>
<comment type="caution">
    <text evidence="1">Lacks conserved residue(s) required for the propagation of feature annotation.</text>
</comment>
<evidence type="ECO:0000313" key="4">
    <source>
        <dbReference type="EMBL" id="MBT2160958.1"/>
    </source>
</evidence>
<dbReference type="SMART" id="SM00850">
    <property type="entry name" value="LytTR"/>
    <property type="match status" value="1"/>
</dbReference>
<dbReference type="SUPFAM" id="SSF52172">
    <property type="entry name" value="CheY-like"/>
    <property type="match status" value="1"/>
</dbReference>
<gene>
    <name evidence="4" type="ORF">HW347_06760</name>
</gene>
<dbReference type="RefSeq" id="WP_214611146.1">
    <property type="nucleotide sequence ID" value="NZ_JACATN010000002.1"/>
</dbReference>
<organism evidence="4 5">
    <name type="scientific">Zobellia barbeyronii</name>
    <dbReference type="NCBI Taxonomy" id="2748009"/>
    <lineage>
        <taxon>Bacteria</taxon>
        <taxon>Pseudomonadati</taxon>
        <taxon>Bacteroidota</taxon>
        <taxon>Flavobacteriia</taxon>
        <taxon>Flavobacteriales</taxon>
        <taxon>Flavobacteriaceae</taxon>
        <taxon>Zobellia</taxon>
    </lineage>
</organism>
<proteinExistence type="predicted"/>
<accession>A0ABS5WC29</accession>
<dbReference type="PROSITE" id="PS50930">
    <property type="entry name" value="HTH_LYTTR"/>
    <property type="match status" value="1"/>
</dbReference>
<dbReference type="InterPro" id="IPR001789">
    <property type="entry name" value="Sig_transdc_resp-reg_receiver"/>
</dbReference>
<feature type="domain" description="HTH LytTR-type" evidence="3">
    <location>
        <begin position="131"/>
        <end position="236"/>
    </location>
</feature>
<dbReference type="InterPro" id="IPR007492">
    <property type="entry name" value="LytTR_DNA-bd_dom"/>
</dbReference>
<evidence type="ECO:0000313" key="5">
    <source>
        <dbReference type="Proteomes" id="UP000740413"/>
    </source>
</evidence>
<evidence type="ECO:0000256" key="1">
    <source>
        <dbReference type="PROSITE-ProRule" id="PRU00169"/>
    </source>
</evidence>
<evidence type="ECO:0000259" key="2">
    <source>
        <dbReference type="PROSITE" id="PS50110"/>
    </source>
</evidence>